<feature type="binding site" evidence="19">
    <location>
        <position position="37"/>
    </location>
    <ligand>
        <name>D-ribulose 5-phosphate</name>
        <dbReference type="ChEBI" id="CHEBI:58121"/>
    </ligand>
</feature>
<feature type="binding site" evidence="19">
    <location>
        <position position="292"/>
    </location>
    <ligand>
        <name>Zn(2+)</name>
        <dbReference type="ChEBI" id="CHEBI:29105"/>
        <note>catalytic</note>
    </ligand>
</feature>
<dbReference type="KEGG" id="gms:SOIL9_53990"/>
<feature type="binding site" evidence="19">
    <location>
        <position position="340"/>
    </location>
    <ligand>
        <name>GTP</name>
        <dbReference type="ChEBI" id="CHEBI:37565"/>
    </ligand>
</feature>
<dbReference type="CDD" id="cd00641">
    <property type="entry name" value="GTP_cyclohydro2"/>
    <property type="match status" value="1"/>
</dbReference>
<feature type="region of interest" description="DHBP synthase" evidence="19">
    <location>
        <begin position="1"/>
        <end position="207"/>
    </location>
</feature>
<feature type="binding site" evidence="19">
    <location>
        <position position="33"/>
    </location>
    <ligand>
        <name>Mg(2+)</name>
        <dbReference type="ChEBI" id="CHEBI:18420"/>
        <label>1</label>
    </ligand>
</feature>
<dbReference type="GO" id="GO:0009231">
    <property type="term" value="P:riboflavin biosynthetic process"/>
    <property type="evidence" value="ECO:0007669"/>
    <property type="project" value="UniProtKB-UniRule"/>
</dbReference>
<keyword evidence="8 19" id="KW-0479">Metal-binding</keyword>
<evidence type="ECO:0000313" key="21">
    <source>
        <dbReference type="EMBL" id="VTR92315.1"/>
    </source>
</evidence>
<comment type="cofactor">
    <cofactor evidence="19">
        <name>Mg(2+)</name>
        <dbReference type="ChEBI" id="CHEBI:18420"/>
    </cofactor>
    <cofactor evidence="19">
        <name>Mn(2+)</name>
        <dbReference type="ChEBI" id="CHEBI:29035"/>
    </cofactor>
    <text evidence="19">Binds 2 divalent metal cations per subunit. Magnesium or manganese.</text>
</comment>
<evidence type="ECO:0000256" key="19">
    <source>
        <dbReference type="HAMAP-Rule" id="MF_01283"/>
    </source>
</evidence>
<dbReference type="AlphaFoldDB" id="A0A6P2CVX5"/>
<dbReference type="NCBIfam" id="NF001591">
    <property type="entry name" value="PRK00393.1"/>
    <property type="match status" value="1"/>
</dbReference>
<feature type="binding site" evidence="19">
    <location>
        <position position="295"/>
    </location>
    <ligand>
        <name>GTP</name>
        <dbReference type="ChEBI" id="CHEBI:37565"/>
    </ligand>
</feature>
<keyword evidence="15 19" id="KW-0456">Lyase</keyword>
<feature type="domain" description="GTP cyclohydrolase II" evidence="20">
    <location>
        <begin position="214"/>
        <end position="396"/>
    </location>
</feature>
<evidence type="ECO:0000256" key="15">
    <source>
        <dbReference type="ARBA" id="ARBA00023239"/>
    </source>
</evidence>
<feature type="binding site" evidence="19">
    <location>
        <position position="290"/>
    </location>
    <ligand>
        <name>Zn(2+)</name>
        <dbReference type="ChEBI" id="CHEBI:29105"/>
        <note>catalytic</note>
    </ligand>
</feature>
<evidence type="ECO:0000256" key="10">
    <source>
        <dbReference type="ARBA" id="ARBA00022801"/>
    </source>
</evidence>
<evidence type="ECO:0000256" key="17">
    <source>
        <dbReference type="ARBA" id="ARBA00043932"/>
    </source>
</evidence>
<evidence type="ECO:0000256" key="4">
    <source>
        <dbReference type="ARBA" id="ARBA00004904"/>
    </source>
</evidence>
<dbReference type="GO" id="GO:0000287">
    <property type="term" value="F:magnesium ion binding"/>
    <property type="evidence" value="ECO:0007669"/>
    <property type="project" value="UniProtKB-UniRule"/>
</dbReference>
<protein>
    <recommendedName>
        <fullName evidence="19">Riboflavin biosynthesis protein RibBA</fullName>
    </recommendedName>
    <domain>
        <recommendedName>
            <fullName evidence="19">3,4-dihydroxy-2-butanone 4-phosphate synthase</fullName>
            <shortName evidence="19">DHBP synthase</shortName>
            <ecNumber evidence="19">4.1.99.12</ecNumber>
        </recommendedName>
    </domain>
    <domain>
        <recommendedName>
            <fullName evidence="19">GTP cyclohydrolase-2</fullName>
            <ecNumber evidence="19">3.5.4.25</ecNumber>
        </recommendedName>
        <alternativeName>
            <fullName evidence="19">GTP cyclohydrolase II</fullName>
        </alternativeName>
    </domain>
</protein>
<dbReference type="InterPro" id="IPR017945">
    <property type="entry name" value="DHBP_synth_RibB-like_a/b_dom"/>
</dbReference>
<keyword evidence="22" id="KW-1185">Reference proteome</keyword>
<dbReference type="InterPro" id="IPR000926">
    <property type="entry name" value="RibA"/>
</dbReference>
<feature type="binding site" evidence="19">
    <location>
        <position position="149"/>
    </location>
    <ligand>
        <name>Mg(2+)</name>
        <dbReference type="ChEBI" id="CHEBI:18420"/>
        <label>2</label>
    </ligand>
</feature>
<keyword evidence="11 19" id="KW-0862">Zinc</keyword>
<evidence type="ECO:0000256" key="5">
    <source>
        <dbReference type="ARBA" id="ARBA00005520"/>
    </source>
</evidence>
<feature type="binding site" evidence="19">
    <location>
        <position position="380"/>
    </location>
    <ligand>
        <name>GTP</name>
        <dbReference type="ChEBI" id="CHEBI:37565"/>
    </ligand>
</feature>
<feature type="active site" description="Nucleophile; for GTP cyclohydrolase activity" evidence="19">
    <location>
        <position position="354"/>
    </location>
</feature>
<dbReference type="PANTHER" id="PTHR21327">
    <property type="entry name" value="GTP CYCLOHYDROLASE II-RELATED"/>
    <property type="match status" value="1"/>
</dbReference>
<evidence type="ECO:0000256" key="11">
    <source>
        <dbReference type="ARBA" id="ARBA00022833"/>
    </source>
</evidence>
<evidence type="ECO:0000313" key="22">
    <source>
        <dbReference type="Proteomes" id="UP000464178"/>
    </source>
</evidence>
<dbReference type="FunFam" id="3.40.50.10990:FF:000001">
    <property type="entry name" value="Riboflavin biosynthesis protein RibBA"/>
    <property type="match status" value="1"/>
</dbReference>
<keyword evidence="9 19" id="KW-0547">Nucleotide-binding</keyword>
<keyword evidence="7 19" id="KW-0686">Riboflavin biosynthesis</keyword>
<evidence type="ECO:0000256" key="7">
    <source>
        <dbReference type="ARBA" id="ARBA00022619"/>
    </source>
</evidence>
<feature type="binding site" evidence="19">
    <location>
        <begin position="274"/>
        <end position="278"/>
    </location>
    <ligand>
        <name>GTP</name>
        <dbReference type="ChEBI" id="CHEBI:37565"/>
    </ligand>
</feature>
<dbReference type="HAMAP" id="MF_00179">
    <property type="entry name" value="RibA"/>
    <property type="match status" value="1"/>
</dbReference>
<evidence type="ECO:0000256" key="13">
    <source>
        <dbReference type="ARBA" id="ARBA00023134"/>
    </source>
</evidence>
<sequence length="429" mass="47058">MPRTAEGFCSIDAALDDLRAGRMIVLVDDEHRENEGDLVMAAEAVTPAAINFMIRYACGRLCVSFSRPHAERLGLELLPGVNLDPAATPFTHNFDARFGISTGISAFDRARTVQVCADPASGPQDLVRDKGHVDGLIARPGGVLVRAGHTEGSVDLCRLAGLREIAVICEVLNEDGSMARLPDLREFCVKHELKMCTIADLIEHRRRREKLIKREISLKLPTEFGTFDLFAYTSMVDQEPHLALTLGGIGLSTAEASEPGPPSVPVQTESVLVRMHSECLTGDVLHSTKCDCGPQLKYAMQQVAEAGRGVIVYMRQEGRGIGLLNKLKAYKLQQEEGLDTVEANKRLGFAPDLRHFGIGAQILHDLGVRDIKLLTNNPRKVIGLEGYGLRIVERVPIQMQPGDHNRDYLQTKKDKLGHLLDEFETGGGD</sequence>
<evidence type="ECO:0000256" key="2">
    <source>
        <dbReference type="ARBA" id="ARBA00002284"/>
    </source>
</evidence>
<evidence type="ECO:0000259" key="20">
    <source>
        <dbReference type="Pfam" id="PF00925"/>
    </source>
</evidence>
<dbReference type="InterPro" id="IPR032677">
    <property type="entry name" value="GTP_cyclohydro_II"/>
</dbReference>
<comment type="similarity">
    <text evidence="5 19">In the N-terminal section; belongs to the DHBP synthase family.</text>
</comment>
<comment type="similarity">
    <text evidence="6 19">In the C-terminal section; belongs to the GTP cyclohydrolase II family.</text>
</comment>
<proteinExistence type="inferred from homology"/>
<dbReference type="Pfam" id="PF00926">
    <property type="entry name" value="DHBP_synthase"/>
    <property type="match status" value="1"/>
</dbReference>
<evidence type="ECO:0000256" key="6">
    <source>
        <dbReference type="ARBA" id="ARBA00008976"/>
    </source>
</evidence>
<name>A0A6P2CVX5_9BACT</name>
<evidence type="ECO:0000256" key="8">
    <source>
        <dbReference type="ARBA" id="ARBA00022723"/>
    </source>
</evidence>
<keyword evidence="14 19" id="KW-0464">Manganese</keyword>
<keyword evidence="10 19" id="KW-0378">Hydrolase</keyword>
<feature type="binding site" evidence="19">
    <location>
        <position position="279"/>
    </location>
    <ligand>
        <name>Zn(2+)</name>
        <dbReference type="ChEBI" id="CHEBI:29105"/>
        <note>catalytic</note>
    </ligand>
</feature>
<comment type="pathway">
    <text evidence="3 19">Cofactor biosynthesis; riboflavin biosynthesis; 5-amino-6-(D-ribitylamino)uracil from GTP: step 1/4.</text>
</comment>
<feature type="binding site" evidence="19">
    <location>
        <position position="170"/>
    </location>
    <ligand>
        <name>D-ribulose 5-phosphate</name>
        <dbReference type="ChEBI" id="CHEBI:58121"/>
    </ligand>
</feature>
<dbReference type="UniPathway" id="UPA00275">
    <property type="reaction ID" value="UER00399"/>
</dbReference>
<feature type="active site" description="Proton acceptor; for GTP cyclohydrolase activity" evidence="19">
    <location>
        <position position="352"/>
    </location>
</feature>
<comment type="catalytic activity">
    <reaction evidence="18 19">
        <text>GTP + 4 H2O = 2,5-diamino-6-hydroxy-4-(5-phosphoribosylamino)-pyrimidine + formate + 2 phosphate + 3 H(+)</text>
        <dbReference type="Rhea" id="RHEA:23704"/>
        <dbReference type="ChEBI" id="CHEBI:15377"/>
        <dbReference type="ChEBI" id="CHEBI:15378"/>
        <dbReference type="ChEBI" id="CHEBI:15740"/>
        <dbReference type="ChEBI" id="CHEBI:37565"/>
        <dbReference type="ChEBI" id="CHEBI:43474"/>
        <dbReference type="ChEBI" id="CHEBI:58614"/>
        <dbReference type="EC" id="3.5.4.25"/>
    </reaction>
</comment>
<comment type="pathway">
    <text evidence="4 19">Cofactor biosynthesis; riboflavin biosynthesis; 2-hydroxy-3-oxobutyl phosphate from D-ribulose 5-phosphate: step 1/1.</text>
</comment>
<keyword evidence="12 19" id="KW-0460">Magnesium</keyword>
<dbReference type="InterPro" id="IPR000422">
    <property type="entry name" value="DHBP_synthase_RibB"/>
</dbReference>
<dbReference type="PIRSF" id="PIRSF001259">
    <property type="entry name" value="RibA"/>
    <property type="match status" value="1"/>
</dbReference>
<evidence type="ECO:0000256" key="9">
    <source>
        <dbReference type="ARBA" id="ARBA00022741"/>
    </source>
</evidence>
<keyword evidence="13 19" id="KW-0342">GTP-binding</keyword>
<dbReference type="GO" id="GO:0005525">
    <property type="term" value="F:GTP binding"/>
    <property type="evidence" value="ECO:0007669"/>
    <property type="project" value="UniProtKB-KW"/>
</dbReference>
<comment type="function">
    <text evidence="2 19">Catalyzes the conversion of D-ribulose 5-phosphate to formate and 3,4-dihydroxy-2-butanone 4-phosphate.</text>
</comment>
<feature type="region of interest" description="GTP cyclohydrolase II" evidence="19">
    <location>
        <begin position="208"/>
        <end position="429"/>
    </location>
</feature>
<feature type="binding site" evidence="19">
    <location>
        <begin position="32"/>
        <end position="33"/>
    </location>
    <ligand>
        <name>D-ribulose 5-phosphate</name>
        <dbReference type="ChEBI" id="CHEBI:58121"/>
    </ligand>
</feature>
<comment type="cofactor">
    <cofactor evidence="19">
        <name>Zn(2+)</name>
        <dbReference type="ChEBI" id="CHEBI:29105"/>
    </cofactor>
    <text evidence="19">Binds 1 zinc ion per subunit.</text>
</comment>
<dbReference type="Proteomes" id="UP000464178">
    <property type="component" value="Chromosome"/>
</dbReference>
<evidence type="ECO:0000256" key="1">
    <source>
        <dbReference type="ARBA" id="ARBA00000141"/>
    </source>
</evidence>
<evidence type="ECO:0000256" key="18">
    <source>
        <dbReference type="ARBA" id="ARBA00049295"/>
    </source>
</evidence>
<reference evidence="21 22" key="1">
    <citation type="submission" date="2019-05" db="EMBL/GenBank/DDBJ databases">
        <authorList>
            <consortium name="Science for Life Laboratories"/>
        </authorList>
    </citation>
    <scope>NUCLEOTIDE SEQUENCE [LARGE SCALE GENOMIC DNA]</scope>
    <source>
        <strain evidence="21">Soil9</strain>
    </source>
</reference>
<dbReference type="GO" id="GO:0008686">
    <property type="term" value="F:3,4-dihydroxy-2-butanone-4-phosphate synthase activity"/>
    <property type="evidence" value="ECO:0007669"/>
    <property type="project" value="UniProtKB-UniRule"/>
</dbReference>
<evidence type="ECO:0000256" key="16">
    <source>
        <dbReference type="ARBA" id="ARBA00023268"/>
    </source>
</evidence>
<feature type="binding site" evidence="19">
    <location>
        <begin position="146"/>
        <end position="150"/>
    </location>
    <ligand>
        <name>D-ribulose 5-phosphate</name>
        <dbReference type="ChEBI" id="CHEBI:58121"/>
    </ligand>
</feature>
<dbReference type="PANTHER" id="PTHR21327:SF18">
    <property type="entry name" value="3,4-DIHYDROXY-2-BUTANONE 4-PHOSPHATE SYNTHASE"/>
    <property type="match status" value="1"/>
</dbReference>
<evidence type="ECO:0000256" key="12">
    <source>
        <dbReference type="ARBA" id="ARBA00022842"/>
    </source>
</evidence>
<dbReference type="Pfam" id="PF00925">
    <property type="entry name" value="GTP_cyclohydro2"/>
    <property type="match status" value="1"/>
</dbReference>
<comment type="catalytic activity">
    <reaction evidence="1 19">
        <text>D-ribulose 5-phosphate = (2S)-2-hydroxy-3-oxobutyl phosphate + formate + H(+)</text>
        <dbReference type="Rhea" id="RHEA:18457"/>
        <dbReference type="ChEBI" id="CHEBI:15378"/>
        <dbReference type="ChEBI" id="CHEBI:15740"/>
        <dbReference type="ChEBI" id="CHEBI:58121"/>
        <dbReference type="ChEBI" id="CHEBI:58830"/>
        <dbReference type="EC" id="4.1.99.12"/>
    </reaction>
</comment>
<dbReference type="GO" id="GO:0005829">
    <property type="term" value="C:cytosol"/>
    <property type="evidence" value="ECO:0007669"/>
    <property type="project" value="TreeGrafter"/>
</dbReference>
<dbReference type="Gene3D" id="3.40.50.10990">
    <property type="entry name" value="GTP cyclohydrolase II"/>
    <property type="match status" value="1"/>
</dbReference>
<dbReference type="GO" id="GO:0030145">
    <property type="term" value="F:manganese ion binding"/>
    <property type="evidence" value="ECO:0007669"/>
    <property type="project" value="UniProtKB-UniRule"/>
</dbReference>
<dbReference type="HAMAP" id="MF_01283">
    <property type="entry name" value="RibBA"/>
    <property type="match status" value="1"/>
</dbReference>
<dbReference type="InterPro" id="IPR036144">
    <property type="entry name" value="RibA-like_sf"/>
</dbReference>
<dbReference type="GO" id="GO:0003935">
    <property type="term" value="F:GTP cyclohydrolase II activity"/>
    <property type="evidence" value="ECO:0007669"/>
    <property type="project" value="UniProtKB-UniRule"/>
</dbReference>
<feature type="binding site" evidence="19">
    <location>
        <begin position="317"/>
        <end position="319"/>
    </location>
    <ligand>
        <name>GTP</name>
        <dbReference type="ChEBI" id="CHEBI:37565"/>
    </ligand>
</feature>
<gene>
    <name evidence="19" type="primary">ribBA</name>
    <name evidence="21" type="ORF">SOIL9_53990</name>
</gene>
<accession>A0A6P2CVX5</accession>
<dbReference type="Gene3D" id="3.90.870.10">
    <property type="entry name" value="DHBP synthase"/>
    <property type="match status" value="1"/>
</dbReference>
<feature type="binding site" evidence="19">
    <location>
        <position position="375"/>
    </location>
    <ligand>
        <name>GTP</name>
        <dbReference type="ChEBI" id="CHEBI:37565"/>
    </ligand>
</feature>
<organism evidence="21 22">
    <name type="scientific">Gemmata massiliana</name>
    <dbReference type="NCBI Taxonomy" id="1210884"/>
    <lineage>
        <taxon>Bacteria</taxon>
        <taxon>Pseudomonadati</taxon>
        <taxon>Planctomycetota</taxon>
        <taxon>Planctomycetia</taxon>
        <taxon>Gemmatales</taxon>
        <taxon>Gemmataceae</taxon>
        <taxon>Gemmata</taxon>
    </lineage>
</organism>
<keyword evidence="16 19" id="KW-0511">Multifunctional enzyme</keyword>
<feature type="site" description="Essential for DHBP synthase activity" evidence="19">
    <location>
        <position position="132"/>
    </location>
</feature>
<feature type="binding site" evidence="19">
    <location>
        <position position="33"/>
    </location>
    <ligand>
        <name>Mg(2+)</name>
        <dbReference type="ChEBI" id="CHEBI:18420"/>
        <label>2</label>
    </ligand>
</feature>
<dbReference type="NCBIfam" id="TIGR00505">
    <property type="entry name" value="ribA"/>
    <property type="match status" value="1"/>
</dbReference>
<comment type="function">
    <text evidence="17 19">Catalyzes the conversion of GTP to 2,5-diamino-6-ribosylamino-4(3H)-pyrimidinone 5'-phosphate (DARP), formate and pyrophosphate.</text>
</comment>
<dbReference type="GO" id="GO:0008270">
    <property type="term" value="F:zinc ion binding"/>
    <property type="evidence" value="ECO:0007669"/>
    <property type="project" value="UniProtKB-UniRule"/>
</dbReference>
<dbReference type="EC" id="4.1.99.12" evidence="19"/>
<dbReference type="SUPFAM" id="SSF142695">
    <property type="entry name" value="RibA-like"/>
    <property type="match status" value="1"/>
</dbReference>
<feature type="site" description="Essential for DHBP synthase activity" evidence="19">
    <location>
        <position position="170"/>
    </location>
</feature>
<evidence type="ECO:0000256" key="14">
    <source>
        <dbReference type="ARBA" id="ARBA00023211"/>
    </source>
</evidence>
<dbReference type="SUPFAM" id="SSF55821">
    <property type="entry name" value="YrdC/RibB"/>
    <property type="match status" value="1"/>
</dbReference>
<dbReference type="RefSeq" id="WP_162667204.1">
    <property type="nucleotide sequence ID" value="NZ_LR593886.1"/>
</dbReference>
<dbReference type="EC" id="3.5.4.25" evidence="19"/>
<dbReference type="NCBIfam" id="TIGR00506">
    <property type="entry name" value="ribB"/>
    <property type="match status" value="1"/>
</dbReference>
<dbReference type="InterPro" id="IPR016299">
    <property type="entry name" value="Riboflavin_synth_RibBA"/>
</dbReference>
<evidence type="ECO:0000256" key="3">
    <source>
        <dbReference type="ARBA" id="ARBA00004853"/>
    </source>
</evidence>
<dbReference type="EMBL" id="LR593886">
    <property type="protein sequence ID" value="VTR92315.1"/>
    <property type="molecule type" value="Genomic_DNA"/>
</dbReference>